<sequence>MCCLITTLCACSHKDFDQLGYGKLKSKKIRLPSNNNSASITVLNNSINNINRSSQCLVGVLDVWCGPRIGVTTDVASVDCVVSRMPPVSTRDKVDRVDLSSYA</sequence>
<proteinExistence type="predicted"/>
<evidence type="ECO:0000313" key="1">
    <source>
        <dbReference type="EMBL" id="KAL2512241.1"/>
    </source>
</evidence>
<dbReference type="AlphaFoldDB" id="A0ABD1THN6"/>
<gene>
    <name evidence="1" type="ORF">Adt_17841</name>
</gene>
<evidence type="ECO:0000313" key="2">
    <source>
        <dbReference type="Proteomes" id="UP001604336"/>
    </source>
</evidence>
<reference evidence="2" key="1">
    <citation type="submission" date="2024-07" db="EMBL/GenBank/DDBJ databases">
        <title>Two chromosome-level genome assemblies of Korean endemic species Abeliophyllum distichum and Forsythia ovata (Oleaceae).</title>
        <authorList>
            <person name="Jang H."/>
        </authorList>
    </citation>
    <scope>NUCLEOTIDE SEQUENCE [LARGE SCALE GENOMIC DNA]</scope>
</reference>
<protein>
    <submittedName>
        <fullName evidence="1">Uncharacterized protein</fullName>
    </submittedName>
</protein>
<dbReference type="EMBL" id="JBFOLK010000005">
    <property type="protein sequence ID" value="KAL2512241.1"/>
    <property type="molecule type" value="Genomic_DNA"/>
</dbReference>
<organism evidence="1 2">
    <name type="scientific">Abeliophyllum distichum</name>
    <dbReference type="NCBI Taxonomy" id="126358"/>
    <lineage>
        <taxon>Eukaryota</taxon>
        <taxon>Viridiplantae</taxon>
        <taxon>Streptophyta</taxon>
        <taxon>Embryophyta</taxon>
        <taxon>Tracheophyta</taxon>
        <taxon>Spermatophyta</taxon>
        <taxon>Magnoliopsida</taxon>
        <taxon>eudicotyledons</taxon>
        <taxon>Gunneridae</taxon>
        <taxon>Pentapetalae</taxon>
        <taxon>asterids</taxon>
        <taxon>lamiids</taxon>
        <taxon>Lamiales</taxon>
        <taxon>Oleaceae</taxon>
        <taxon>Forsythieae</taxon>
        <taxon>Abeliophyllum</taxon>
    </lineage>
</organism>
<dbReference type="Proteomes" id="UP001604336">
    <property type="component" value="Unassembled WGS sequence"/>
</dbReference>
<keyword evidence="2" id="KW-1185">Reference proteome</keyword>
<comment type="caution">
    <text evidence="1">The sequence shown here is derived from an EMBL/GenBank/DDBJ whole genome shotgun (WGS) entry which is preliminary data.</text>
</comment>
<name>A0ABD1THN6_9LAMI</name>
<accession>A0ABD1THN6</accession>